<reference evidence="3" key="1">
    <citation type="journal article" date="2012" name="Nat. Genet.">
        <title>Lifestyle transitions in plant pathogenic Colletotrichum fungi deciphered by genome and transcriptome analyses.</title>
        <authorList>
            <person name="O'Connell R.J."/>
            <person name="Thon M.R."/>
            <person name="Hacquard S."/>
            <person name="Amyotte S.G."/>
            <person name="Kleemann J."/>
            <person name="Torres M.F."/>
            <person name="Damm U."/>
            <person name="Buiate E.A."/>
            <person name="Epstein L."/>
            <person name="Alkan N."/>
            <person name="Altmueller J."/>
            <person name="Alvarado-Balderrama L."/>
            <person name="Bauser C.A."/>
            <person name="Becker C."/>
            <person name="Birren B.W."/>
            <person name="Chen Z."/>
            <person name="Choi J."/>
            <person name="Crouch J.A."/>
            <person name="Duvick J.P."/>
            <person name="Farman M.A."/>
            <person name="Gan P."/>
            <person name="Heiman D."/>
            <person name="Henrissat B."/>
            <person name="Howard R.J."/>
            <person name="Kabbage M."/>
            <person name="Koch C."/>
            <person name="Kracher B."/>
            <person name="Kubo Y."/>
            <person name="Law A.D."/>
            <person name="Lebrun M.-H."/>
            <person name="Lee Y.-H."/>
            <person name="Miyara I."/>
            <person name="Moore N."/>
            <person name="Neumann U."/>
            <person name="Nordstroem K."/>
            <person name="Panaccione D.G."/>
            <person name="Panstruga R."/>
            <person name="Place M."/>
            <person name="Proctor R.H."/>
            <person name="Prusky D."/>
            <person name="Rech G."/>
            <person name="Reinhardt R."/>
            <person name="Rollins J.A."/>
            <person name="Rounsley S."/>
            <person name="Schardl C.L."/>
            <person name="Schwartz D.C."/>
            <person name="Shenoy N."/>
            <person name="Shirasu K."/>
            <person name="Sikhakolli U.R."/>
            <person name="Stueber K."/>
            <person name="Sukno S.A."/>
            <person name="Sweigard J.A."/>
            <person name="Takano Y."/>
            <person name="Takahara H."/>
            <person name="Trail F."/>
            <person name="van der Does H.C."/>
            <person name="Voll L.M."/>
            <person name="Will I."/>
            <person name="Young S."/>
            <person name="Zeng Q."/>
            <person name="Zhang J."/>
            <person name="Zhou S."/>
            <person name="Dickman M.B."/>
            <person name="Schulze-Lefert P."/>
            <person name="Ver Loren van Themaat E."/>
            <person name="Ma L.-J."/>
            <person name="Vaillancourt L.J."/>
        </authorList>
    </citation>
    <scope>NUCLEOTIDE SEQUENCE [LARGE SCALE GENOMIC DNA]</scope>
    <source>
        <strain evidence="3">IMI 349063</strain>
    </source>
</reference>
<gene>
    <name evidence="2" type="ORF">CH063_15282</name>
</gene>
<feature type="compositionally biased region" description="Polar residues" evidence="1">
    <location>
        <begin position="18"/>
        <end position="30"/>
    </location>
</feature>
<evidence type="ECO:0000313" key="2">
    <source>
        <dbReference type="EMBL" id="CCF46571.1"/>
    </source>
</evidence>
<protein>
    <submittedName>
        <fullName evidence="2">Uncharacterized protein</fullName>
    </submittedName>
</protein>
<feature type="non-terminal residue" evidence="2">
    <location>
        <position position="54"/>
    </location>
</feature>
<organism evidence="2 3">
    <name type="scientific">Colletotrichum higginsianum (strain IMI 349063)</name>
    <name type="common">Crucifer anthracnose fungus</name>
    <dbReference type="NCBI Taxonomy" id="759273"/>
    <lineage>
        <taxon>Eukaryota</taxon>
        <taxon>Fungi</taxon>
        <taxon>Dikarya</taxon>
        <taxon>Ascomycota</taxon>
        <taxon>Pezizomycotina</taxon>
        <taxon>Sordariomycetes</taxon>
        <taxon>Hypocreomycetidae</taxon>
        <taxon>Glomerellales</taxon>
        <taxon>Glomerellaceae</taxon>
        <taxon>Colletotrichum</taxon>
        <taxon>Colletotrichum destructivum species complex</taxon>
    </lineage>
</organism>
<dbReference type="AlphaFoldDB" id="H1W258"/>
<evidence type="ECO:0000313" key="3">
    <source>
        <dbReference type="Proteomes" id="UP000007174"/>
    </source>
</evidence>
<dbReference type="HOGENOM" id="CLU_3074172_0_0_1"/>
<accession>H1W258</accession>
<feature type="region of interest" description="Disordered" evidence="1">
    <location>
        <begin position="18"/>
        <end position="54"/>
    </location>
</feature>
<dbReference type="EMBL" id="CACQ02008830">
    <property type="protein sequence ID" value="CCF46571.1"/>
    <property type="molecule type" value="Genomic_DNA"/>
</dbReference>
<feature type="non-terminal residue" evidence="2">
    <location>
        <position position="1"/>
    </location>
</feature>
<dbReference type="Proteomes" id="UP000007174">
    <property type="component" value="Unassembled WGS sequence"/>
</dbReference>
<sequence>NTCRLVPPRRLTQYAQLLTDPNNIPHQSGSHPPGHRRPKRAQLTGFQPSLPRRL</sequence>
<name>H1W258_COLHI</name>
<evidence type="ECO:0000256" key="1">
    <source>
        <dbReference type="SAM" id="MobiDB-lite"/>
    </source>
</evidence>
<proteinExistence type="predicted"/>